<evidence type="ECO:0000256" key="2">
    <source>
        <dbReference type="SAM" id="Phobius"/>
    </source>
</evidence>
<name>A0A1H1PCS1_9MICO</name>
<proteinExistence type="predicted"/>
<dbReference type="EMBL" id="LT629766">
    <property type="protein sequence ID" value="SDS08419.1"/>
    <property type="molecule type" value="Genomic_DNA"/>
</dbReference>
<feature type="region of interest" description="Disordered" evidence="1">
    <location>
        <begin position="234"/>
        <end position="253"/>
    </location>
</feature>
<dbReference type="Proteomes" id="UP000199597">
    <property type="component" value="Chromosome I"/>
</dbReference>
<evidence type="ECO:0000313" key="4">
    <source>
        <dbReference type="Proteomes" id="UP000199597"/>
    </source>
</evidence>
<keyword evidence="2" id="KW-0472">Membrane</keyword>
<accession>A0A1H1PCS1</accession>
<feature type="transmembrane region" description="Helical" evidence="2">
    <location>
        <begin position="66"/>
        <end position="86"/>
    </location>
</feature>
<evidence type="ECO:0000313" key="3">
    <source>
        <dbReference type="EMBL" id="SDS08419.1"/>
    </source>
</evidence>
<keyword evidence="4" id="KW-1185">Reference proteome</keyword>
<feature type="transmembrane region" description="Helical" evidence="2">
    <location>
        <begin position="43"/>
        <end position="60"/>
    </location>
</feature>
<keyword evidence="2" id="KW-0812">Transmembrane</keyword>
<keyword evidence="2" id="KW-1133">Transmembrane helix</keyword>
<dbReference type="AlphaFoldDB" id="A0A1H1PCS1"/>
<organism evidence="3 4">
    <name type="scientific">Brevibacterium siliguriense</name>
    <dbReference type="NCBI Taxonomy" id="1136497"/>
    <lineage>
        <taxon>Bacteria</taxon>
        <taxon>Bacillati</taxon>
        <taxon>Actinomycetota</taxon>
        <taxon>Actinomycetes</taxon>
        <taxon>Micrococcales</taxon>
        <taxon>Brevibacteriaceae</taxon>
        <taxon>Brevibacterium</taxon>
    </lineage>
</organism>
<gene>
    <name evidence="3" type="ORF">SAMN04489752_0945</name>
</gene>
<evidence type="ECO:0000256" key="1">
    <source>
        <dbReference type="SAM" id="MobiDB-lite"/>
    </source>
</evidence>
<reference evidence="4" key="1">
    <citation type="submission" date="2016-10" db="EMBL/GenBank/DDBJ databases">
        <authorList>
            <person name="Varghese N."/>
            <person name="Submissions S."/>
        </authorList>
    </citation>
    <scope>NUCLEOTIDE SEQUENCE [LARGE SCALE GENOMIC DNA]</scope>
    <source>
        <strain evidence="4">DSM 23676</strain>
    </source>
</reference>
<sequence>MNMTTNPKVGALLGVEMRKARRHRDELGEVIEVFADRPGPKTVTGFVLGWVIFTALTFINPGETPLLAVAPGVIFAVMFGLILLYLSGERLIVCERGILVGSIAPGIRPYAIAYQQITPGSIAGVAGANRYLKEVGLQGQIAQSTLRASWWTKNGVHFVACSAEDARRGRRRFKLALDPIPRSIDGRWIWFVGTGRQSAKSAVEAIARAASAAGYPQLAQAALDRGIVELTGNPEDAHRQMPGHLPVGRGGVR</sequence>
<protein>
    <submittedName>
        <fullName evidence="3">Uncharacterized protein</fullName>
    </submittedName>
</protein>